<dbReference type="GO" id="GO:0016740">
    <property type="term" value="F:transferase activity"/>
    <property type="evidence" value="ECO:0007669"/>
    <property type="project" value="UniProtKB-KW"/>
</dbReference>
<keyword evidence="3" id="KW-1185">Reference proteome</keyword>
<feature type="domain" description="Rhodanese" evidence="1">
    <location>
        <begin position="22"/>
        <end position="110"/>
    </location>
</feature>
<dbReference type="PANTHER" id="PTHR43031">
    <property type="entry name" value="FAD-DEPENDENT OXIDOREDUCTASE"/>
    <property type="match status" value="1"/>
</dbReference>
<dbReference type="Gene3D" id="3.40.250.10">
    <property type="entry name" value="Rhodanese-like domain"/>
    <property type="match status" value="1"/>
</dbReference>
<dbReference type="SMART" id="SM00450">
    <property type="entry name" value="RHOD"/>
    <property type="match status" value="1"/>
</dbReference>
<name>A0A211ZGA6_9PROT</name>
<reference evidence="3" key="1">
    <citation type="submission" date="2017-05" db="EMBL/GenBank/DDBJ databases">
        <authorList>
            <person name="Macchi M."/>
            <person name="Festa S."/>
            <person name="Coppotelli B.M."/>
            <person name="Morelli I.S."/>
        </authorList>
    </citation>
    <scope>NUCLEOTIDE SEQUENCE [LARGE SCALE GENOMIC DNA]</scope>
    <source>
        <strain evidence="3">I</strain>
    </source>
</reference>
<dbReference type="AlphaFoldDB" id="A0A211ZGA6"/>
<evidence type="ECO:0000259" key="1">
    <source>
        <dbReference type="PROSITE" id="PS50206"/>
    </source>
</evidence>
<evidence type="ECO:0000313" key="3">
    <source>
        <dbReference type="Proteomes" id="UP000196655"/>
    </source>
</evidence>
<dbReference type="InterPro" id="IPR036873">
    <property type="entry name" value="Rhodanese-like_dom_sf"/>
</dbReference>
<dbReference type="OrthoDB" id="9807812at2"/>
<dbReference type="InterPro" id="IPR001763">
    <property type="entry name" value="Rhodanese-like_dom"/>
</dbReference>
<dbReference type="SUPFAM" id="SSF52821">
    <property type="entry name" value="Rhodanese/Cell cycle control phosphatase"/>
    <property type="match status" value="1"/>
</dbReference>
<gene>
    <name evidence="2" type="ORF">BWR60_25585</name>
</gene>
<dbReference type="PROSITE" id="PS50206">
    <property type="entry name" value="RHODANESE_3"/>
    <property type="match status" value="1"/>
</dbReference>
<keyword evidence="2" id="KW-0808">Transferase</keyword>
<dbReference type="Pfam" id="PF00581">
    <property type="entry name" value="Rhodanese"/>
    <property type="match status" value="1"/>
</dbReference>
<proteinExistence type="predicted"/>
<dbReference type="STRING" id="1122125.GCA_000423185_04140"/>
<comment type="caution">
    <text evidence="2">The sequence shown here is derived from an EMBL/GenBank/DDBJ whole genome shotgun (WGS) entry which is preliminary data.</text>
</comment>
<accession>A0A211ZGA6</accession>
<sequence length="112" mass="12426">MAGHRVQLFEIDVATLADWRRDGTGYVLVDVREPQELAVCRIEGSLDIPMGEIPGRVEEIPGDRPVIVMCHHGGRSAQVVRWLSARGMDNVVNLRGGIDAWACEIDPTMGRY</sequence>
<dbReference type="PANTHER" id="PTHR43031:SF17">
    <property type="entry name" value="SULFURTRANSFERASE YTWF-RELATED"/>
    <property type="match status" value="1"/>
</dbReference>
<organism evidence="2 3">
    <name type="scientific">Inquilinus limosus</name>
    <dbReference type="NCBI Taxonomy" id="171674"/>
    <lineage>
        <taxon>Bacteria</taxon>
        <taxon>Pseudomonadati</taxon>
        <taxon>Pseudomonadota</taxon>
        <taxon>Alphaproteobacteria</taxon>
        <taxon>Rhodospirillales</taxon>
        <taxon>Rhodospirillaceae</taxon>
        <taxon>Inquilinus</taxon>
    </lineage>
</organism>
<dbReference type="EMBL" id="NHON01000063">
    <property type="protein sequence ID" value="OWJ64273.1"/>
    <property type="molecule type" value="Genomic_DNA"/>
</dbReference>
<dbReference type="Proteomes" id="UP000196655">
    <property type="component" value="Unassembled WGS sequence"/>
</dbReference>
<dbReference type="InterPro" id="IPR050229">
    <property type="entry name" value="GlpE_sulfurtransferase"/>
</dbReference>
<protein>
    <submittedName>
        <fullName evidence="2">Sulfurtransferase</fullName>
    </submittedName>
</protein>
<evidence type="ECO:0000313" key="2">
    <source>
        <dbReference type="EMBL" id="OWJ64273.1"/>
    </source>
</evidence>